<protein>
    <recommendedName>
        <fullName evidence="1">RNA helicase</fullName>
        <ecNumber evidence="1">3.6.4.13</ecNumber>
    </recommendedName>
</protein>
<comment type="caution">
    <text evidence="10">The sequence shown here is derived from an EMBL/GenBank/DDBJ whole genome shotgun (WGS) entry which is preliminary data.</text>
</comment>
<keyword evidence="3 6" id="KW-0378">Hydrolase</keyword>
<dbReference type="GO" id="GO:0003724">
    <property type="term" value="F:RNA helicase activity"/>
    <property type="evidence" value="ECO:0007669"/>
    <property type="project" value="UniProtKB-EC"/>
</dbReference>
<evidence type="ECO:0000259" key="8">
    <source>
        <dbReference type="PROSITE" id="PS51192"/>
    </source>
</evidence>
<dbReference type="STRING" id="1134406.ADN00_09795"/>
<gene>
    <name evidence="10" type="ORF">ADN00_09795</name>
</gene>
<dbReference type="PROSITE" id="PS51194">
    <property type="entry name" value="HELICASE_CTER"/>
    <property type="match status" value="1"/>
</dbReference>
<dbReference type="RefSeq" id="WP_075062820.1">
    <property type="nucleotide sequence ID" value="NZ_LGCL01000024.1"/>
</dbReference>
<dbReference type="SUPFAM" id="SSF52540">
    <property type="entry name" value="P-loop containing nucleoside triphosphate hydrolases"/>
    <property type="match status" value="1"/>
</dbReference>
<dbReference type="InterPro" id="IPR050547">
    <property type="entry name" value="DEAD_box_RNA_helicases"/>
</dbReference>
<dbReference type="Pfam" id="PF00270">
    <property type="entry name" value="DEAD"/>
    <property type="match status" value="1"/>
</dbReference>
<evidence type="ECO:0000313" key="10">
    <source>
        <dbReference type="EMBL" id="KPL76885.1"/>
    </source>
</evidence>
<dbReference type="SMART" id="SM00490">
    <property type="entry name" value="HELICc"/>
    <property type="match status" value="1"/>
</dbReference>
<evidence type="ECO:0000256" key="2">
    <source>
        <dbReference type="ARBA" id="ARBA00022741"/>
    </source>
</evidence>
<keyword evidence="2 6" id="KW-0547">Nucleotide-binding</keyword>
<evidence type="ECO:0000259" key="9">
    <source>
        <dbReference type="PROSITE" id="PS51194"/>
    </source>
</evidence>
<dbReference type="PROSITE" id="PS51192">
    <property type="entry name" value="HELICASE_ATP_BIND_1"/>
    <property type="match status" value="1"/>
</dbReference>
<dbReference type="CDD" id="cd00268">
    <property type="entry name" value="DEADc"/>
    <property type="match status" value="1"/>
</dbReference>
<dbReference type="InterPro" id="IPR014001">
    <property type="entry name" value="Helicase_ATP-bd"/>
</dbReference>
<dbReference type="InterPro" id="IPR027417">
    <property type="entry name" value="P-loop_NTPase"/>
</dbReference>
<organism evidence="10 11">
    <name type="scientific">Ornatilinea apprima</name>
    <dbReference type="NCBI Taxonomy" id="1134406"/>
    <lineage>
        <taxon>Bacteria</taxon>
        <taxon>Bacillati</taxon>
        <taxon>Chloroflexota</taxon>
        <taxon>Anaerolineae</taxon>
        <taxon>Anaerolineales</taxon>
        <taxon>Anaerolineaceae</taxon>
        <taxon>Ornatilinea</taxon>
    </lineage>
</organism>
<dbReference type="SMART" id="SM00487">
    <property type="entry name" value="DEXDc"/>
    <property type="match status" value="1"/>
</dbReference>
<dbReference type="EMBL" id="LGCL01000024">
    <property type="protein sequence ID" value="KPL76885.1"/>
    <property type="molecule type" value="Genomic_DNA"/>
</dbReference>
<dbReference type="Gene3D" id="3.40.50.300">
    <property type="entry name" value="P-loop containing nucleotide triphosphate hydrolases"/>
    <property type="match status" value="2"/>
</dbReference>
<dbReference type="PATRIC" id="fig|1134406.4.peg.2416"/>
<feature type="domain" description="Helicase C-terminal" evidence="9">
    <location>
        <begin position="244"/>
        <end position="392"/>
    </location>
</feature>
<dbReference type="Proteomes" id="UP000050417">
    <property type="component" value="Unassembled WGS sequence"/>
</dbReference>
<comment type="similarity">
    <text evidence="6">Belongs to the DEAD box helicase family.</text>
</comment>
<evidence type="ECO:0000256" key="7">
    <source>
        <dbReference type="SAM" id="MobiDB-lite"/>
    </source>
</evidence>
<dbReference type="InterPro" id="IPR011545">
    <property type="entry name" value="DEAD/DEAH_box_helicase_dom"/>
</dbReference>
<dbReference type="GO" id="GO:0016787">
    <property type="term" value="F:hydrolase activity"/>
    <property type="evidence" value="ECO:0007669"/>
    <property type="project" value="UniProtKB-KW"/>
</dbReference>
<dbReference type="CDD" id="cd18787">
    <property type="entry name" value="SF2_C_DEAD"/>
    <property type="match status" value="1"/>
</dbReference>
<evidence type="ECO:0000256" key="1">
    <source>
        <dbReference type="ARBA" id="ARBA00012552"/>
    </source>
</evidence>
<accession>A0A0P6Y5L6</accession>
<proteinExistence type="inferred from homology"/>
<dbReference type="GO" id="GO:0005524">
    <property type="term" value="F:ATP binding"/>
    <property type="evidence" value="ECO:0007669"/>
    <property type="project" value="UniProtKB-KW"/>
</dbReference>
<dbReference type="InterPro" id="IPR044742">
    <property type="entry name" value="DEAD/DEAH_RhlB"/>
</dbReference>
<keyword evidence="4 6" id="KW-0347">Helicase</keyword>
<evidence type="ECO:0000256" key="4">
    <source>
        <dbReference type="ARBA" id="ARBA00022806"/>
    </source>
</evidence>
<dbReference type="EC" id="3.6.4.13" evidence="1"/>
<feature type="region of interest" description="Disordered" evidence="7">
    <location>
        <begin position="457"/>
        <end position="499"/>
    </location>
</feature>
<dbReference type="Pfam" id="PF00271">
    <property type="entry name" value="Helicase_C"/>
    <property type="match status" value="1"/>
</dbReference>
<evidence type="ECO:0000313" key="11">
    <source>
        <dbReference type="Proteomes" id="UP000050417"/>
    </source>
</evidence>
<dbReference type="PANTHER" id="PTHR47963:SF8">
    <property type="entry name" value="ATP-DEPENDENT RNA HELICASE DEAD"/>
    <property type="match status" value="1"/>
</dbReference>
<keyword evidence="5 6" id="KW-0067">ATP-binding</keyword>
<evidence type="ECO:0000256" key="5">
    <source>
        <dbReference type="ARBA" id="ARBA00022840"/>
    </source>
</evidence>
<dbReference type="InterPro" id="IPR001650">
    <property type="entry name" value="Helicase_C-like"/>
</dbReference>
<evidence type="ECO:0000256" key="6">
    <source>
        <dbReference type="RuleBase" id="RU000492"/>
    </source>
</evidence>
<evidence type="ECO:0000256" key="3">
    <source>
        <dbReference type="ARBA" id="ARBA00022801"/>
    </source>
</evidence>
<reference evidence="10 11" key="1">
    <citation type="submission" date="2015-07" db="EMBL/GenBank/DDBJ databases">
        <title>Genome sequence of Ornatilinea apprima DSM 23815.</title>
        <authorList>
            <person name="Hemp J."/>
            <person name="Ward L.M."/>
            <person name="Pace L.A."/>
            <person name="Fischer W.W."/>
        </authorList>
    </citation>
    <scope>NUCLEOTIDE SEQUENCE [LARGE SCALE GENOMIC DNA]</scope>
    <source>
        <strain evidence="10 11">P3M-1</strain>
    </source>
</reference>
<feature type="compositionally biased region" description="Basic residues" evidence="7">
    <location>
        <begin position="487"/>
        <end position="499"/>
    </location>
</feature>
<dbReference type="InterPro" id="IPR000629">
    <property type="entry name" value="RNA-helicase_DEAD-box_CS"/>
</dbReference>
<feature type="domain" description="Helicase ATP-binding" evidence="8">
    <location>
        <begin position="50"/>
        <end position="221"/>
    </location>
</feature>
<dbReference type="PANTHER" id="PTHR47963">
    <property type="entry name" value="DEAD-BOX ATP-DEPENDENT RNA HELICASE 47, MITOCHONDRIAL"/>
    <property type="match status" value="1"/>
</dbReference>
<dbReference type="OrthoDB" id="9805696at2"/>
<dbReference type="GO" id="GO:0003723">
    <property type="term" value="F:RNA binding"/>
    <property type="evidence" value="ECO:0007669"/>
    <property type="project" value="TreeGrafter"/>
</dbReference>
<dbReference type="AlphaFoldDB" id="A0A0P6Y5L6"/>
<name>A0A0P6Y5L6_9CHLR</name>
<keyword evidence="11" id="KW-1185">Reference proteome</keyword>
<dbReference type="PROSITE" id="PS00039">
    <property type="entry name" value="DEAD_ATP_HELICASE"/>
    <property type="match status" value="1"/>
</dbReference>
<sequence>MDEITPNNPTSADIPEVLPEATLADLPEKLRQGVALAGWNELLPVQAKAIPYLFSQRDMMIQSRTGSGKTGAYLLPLLEMVNPLQNETQALILVPTRELALQVATEAELLGQTTGVRSVAVYGGVGYRTQLDAFKAGAHIIIGTPGRILDHLLRRSLSLQHLRFLIFDEADRMLSMGFYPDMRRVKTYLPEQPISTYMFSATFPPQVMRLTSQFMRDPGFINLSSDHIHVTETEHVFYTVPGMDKDRRLVRIIEVENPLSAIIFCNTKVRVEYVATVLQRFGYDADILTSDLSQAAREKVLTRVRQGTLRFLVATDVAARGIDLPELSHVIQYEPPEDPEAYIHRAGRTGRAGASGTAITLVDALERVSLRRIGQRYEFTIEERPLPTDEVVQQVVAERVITLLEARLRARDNLQTVRMQRFLPLARALNESDEELGLLAMLLDDFYQETFHAPVVPSAEEEKQDVRSHSRRPVPHSAEGTGQKSGRSSRRSRGRRRPA</sequence>